<reference evidence="2 4" key="2">
    <citation type="journal article" date="2013" name="Nature">
        <title>Insights into bilaterian evolution from three spiralian genomes.</title>
        <authorList>
            <person name="Simakov O."/>
            <person name="Marletaz F."/>
            <person name="Cho S.J."/>
            <person name="Edsinger-Gonzales E."/>
            <person name="Havlak P."/>
            <person name="Hellsten U."/>
            <person name="Kuo D.H."/>
            <person name="Larsson T."/>
            <person name="Lv J."/>
            <person name="Arendt D."/>
            <person name="Savage R."/>
            <person name="Osoegawa K."/>
            <person name="de Jong P."/>
            <person name="Grimwood J."/>
            <person name="Chapman J.A."/>
            <person name="Shapiro H."/>
            <person name="Aerts A."/>
            <person name="Otillar R.P."/>
            <person name="Terry A.Y."/>
            <person name="Boore J.L."/>
            <person name="Grigoriev I.V."/>
            <person name="Lindberg D.R."/>
            <person name="Seaver E.C."/>
            <person name="Weisblat D.A."/>
            <person name="Putnam N.H."/>
            <person name="Rokhsar D.S."/>
        </authorList>
    </citation>
    <scope>NUCLEOTIDE SEQUENCE</scope>
    <source>
        <strain evidence="2 4">I ESC-2004</strain>
    </source>
</reference>
<organism evidence="2">
    <name type="scientific">Capitella teleta</name>
    <name type="common">Polychaete worm</name>
    <dbReference type="NCBI Taxonomy" id="283909"/>
    <lineage>
        <taxon>Eukaryota</taxon>
        <taxon>Metazoa</taxon>
        <taxon>Spiralia</taxon>
        <taxon>Lophotrochozoa</taxon>
        <taxon>Annelida</taxon>
        <taxon>Polychaeta</taxon>
        <taxon>Sedentaria</taxon>
        <taxon>Scolecida</taxon>
        <taxon>Capitellidae</taxon>
        <taxon>Capitella</taxon>
    </lineage>
</organism>
<evidence type="ECO:0000313" key="4">
    <source>
        <dbReference type="Proteomes" id="UP000014760"/>
    </source>
</evidence>
<keyword evidence="4" id="KW-1185">Reference proteome</keyword>
<dbReference type="EnsemblMetazoa" id="CapteT210269">
    <property type="protein sequence ID" value="CapteP210269"/>
    <property type="gene ID" value="CapteG210269"/>
</dbReference>
<protein>
    <submittedName>
        <fullName evidence="2 3">Uncharacterized protein</fullName>
    </submittedName>
</protein>
<gene>
    <name evidence="2" type="ORF">CAPTEDRAFT_210269</name>
</gene>
<evidence type="ECO:0000313" key="2">
    <source>
        <dbReference type="EMBL" id="ELU18802.1"/>
    </source>
</evidence>
<evidence type="ECO:0000256" key="1">
    <source>
        <dbReference type="SAM" id="MobiDB-lite"/>
    </source>
</evidence>
<dbReference type="AlphaFoldDB" id="N1PB31"/>
<proteinExistence type="predicted"/>
<dbReference type="EMBL" id="KB291798">
    <property type="protein sequence ID" value="ELU18802.1"/>
    <property type="molecule type" value="Genomic_DNA"/>
</dbReference>
<reference evidence="3" key="3">
    <citation type="submission" date="2015-06" db="UniProtKB">
        <authorList>
            <consortium name="EnsemblMetazoa"/>
        </authorList>
    </citation>
    <scope>IDENTIFICATION</scope>
</reference>
<accession>N1PB31</accession>
<name>N1PB31_CAPTE</name>
<feature type="compositionally biased region" description="Basic and acidic residues" evidence="1">
    <location>
        <begin position="53"/>
        <end position="80"/>
    </location>
</feature>
<feature type="region of interest" description="Disordered" evidence="1">
    <location>
        <begin position="47"/>
        <end position="91"/>
    </location>
</feature>
<dbReference type="EMBL" id="AMQN01000006">
    <property type="status" value="NOT_ANNOTATED_CDS"/>
    <property type="molecule type" value="Genomic_DNA"/>
</dbReference>
<dbReference type="HOGENOM" id="CLU_960560_0_0_1"/>
<dbReference type="Proteomes" id="UP000014760">
    <property type="component" value="Unassembled WGS sequence"/>
</dbReference>
<sequence length="290" mass="33710">MDEDQRKHLRWMIIITFDECHSDSTSGKYTQEEKDYDNNNNIYTDYRITNITPDREGDREKERDRYEAKTNEPSDQHTDTETLNPKDMTENNRKTISKIETSCATNQLHSPQRLTKCYKKLELWIYDSDQRPFLDKTIEMRISFVVCSSIGHDSLEAYNFIKADILFKNCESCIQLRPDVMLFSSSKPLRHTEGFLTVRATVTQYTVLNGLLCDIQSRHKEVYAIEARPRCKHAGDAQNMRMRGSKPRDVKSIIKVTHTEGIEQLQHSRCFGGGSIVNQARNVLNKSTEK</sequence>
<reference evidence="4" key="1">
    <citation type="submission" date="2012-12" db="EMBL/GenBank/DDBJ databases">
        <authorList>
            <person name="Hellsten U."/>
            <person name="Grimwood J."/>
            <person name="Chapman J.A."/>
            <person name="Shapiro H."/>
            <person name="Aerts A."/>
            <person name="Otillar R.P."/>
            <person name="Terry A.Y."/>
            <person name="Boore J.L."/>
            <person name="Simakov O."/>
            <person name="Marletaz F."/>
            <person name="Cho S.-J."/>
            <person name="Edsinger-Gonzales E."/>
            <person name="Havlak P."/>
            <person name="Kuo D.-H."/>
            <person name="Larsson T."/>
            <person name="Lv J."/>
            <person name="Arendt D."/>
            <person name="Savage R."/>
            <person name="Osoegawa K."/>
            <person name="de Jong P."/>
            <person name="Lindberg D.R."/>
            <person name="Seaver E.C."/>
            <person name="Weisblat D.A."/>
            <person name="Putnam N.H."/>
            <person name="Grigoriev I.V."/>
            <person name="Rokhsar D.S."/>
        </authorList>
    </citation>
    <scope>NUCLEOTIDE SEQUENCE</scope>
    <source>
        <strain evidence="4">I ESC-2004</strain>
    </source>
</reference>
<evidence type="ECO:0000313" key="3">
    <source>
        <dbReference type="EnsemblMetazoa" id="CapteP210269"/>
    </source>
</evidence>